<organism evidence="1">
    <name type="scientific">candidate division WOR-3 bacterium</name>
    <dbReference type="NCBI Taxonomy" id="2052148"/>
    <lineage>
        <taxon>Bacteria</taxon>
        <taxon>Bacteria division WOR-3</taxon>
    </lineage>
</organism>
<gene>
    <name evidence="1" type="ORF">ENU72_01235</name>
</gene>
<sequence length="149" mass="17526">MLESVMFITRKTDYAIRSILYLCEKKNKIVDVNEIAKQKLIPKIFLSKILQKLCKKGVVKSLKGKKGGFYLAKDPSKLTLMEIIEIMQGPISINICVVNKRRCKLSNLCSVHPIWVNLREEMEEKFKRITFEELIIKEKKLKRRKSWLK</sequence>
<dbReference type="PANTHER" id="PTHR33221">
    <property type="entry name" value="WINGED HELIX-TURN-HELIX TRANSCRIPTIONAL REGULATOR, RRF2 FAMILY"/>
    <property type="match status" value="1"/>
</dbReference>
<comment type="caution">
    <text evidence="1">The sequence shown here is derived from an EMBL/GenBank/DDBJ whole genome shotgun (WGS) entry which is preliminary data.</text>
</comment>
<dbReference type="GO" id="GO:0005829">
    <property type="term" value="C:cytosol"/>
    <property type="evidence" value="ECO:0007669"/>
    <property type="project" value="TreeGrafter"/>
</dbReference>
<dbReference type="InterPro" id="IPR000944">
    <property type="entry name" value="Tscrpt_reg_Rrf2"/>
</dbReference>
<dbReference type="PROSITE" id="PS51197">
    <property type="entry name" value="HTH_RRF2_2"/>
    <property type="match status" value="1"/>
</dbReference>
<dbReference type="SUPFAM" id="SSF46785">
    <property type="entry name" value="Winged helix' DNA-binding domain"/>
    <property type="match status" value="1"/>
</dbReference>
<dbReference type="InterPro" id="IPR036390">
    <property type="entry name" value="WH_DNA-bd_sf"/>
</dbReference>
<accession>A0A7V3ZSL0</accession>
<dbReference type="EMBL" id="DTDP01000055">
    <property type="protein sequence ID" value="HGK53631.1"/>
    <property type="molecule type" value="Genomic_DNA"/>
</dbReference>
<dbReference type="NCBIfam" id="TIGR00738">
    <property type="entry name" value="rrf2_super"/>
    <property type="match status" value="1"/>
</dbReference>
<name>A0A7V3ZSL0_UNCW3</name>
<dbReference type="GO" id="GO:0003700">
    <property type="term" value="F:DNA-binding transcription factor activity"/>
    <property type="evidence" value="ECO:0007669"/>
    <property type="project" value="TreeGrafter"/>
</dbReference>
<dbReference type="Pfam" id="PF02082">
    <property type="entry name" value="Rrf2"/>
    <property type="match status" value="1"/>
</dbReference>
<dbReference type="InterPro" id="IPR036388">
    <property type="entry name" value="WH-like_DNA-bd_sf"/>
</dbReference>
<evidence type="ECO:0000313" key="1">
    <source>
        <dbReference type="EMBL" id="HGK53631.1"/>
    </source>
</evidence>
<reference evidence="1" key="1">
    <citation type="journal article" date="2020" name="mSystems">
        <title>Genome- and Community-Level Interaction Insights into Carbon Utilization and Element Cycling Functions of Hydrothermarchaeota in Hydrothermal Sediment.</title>
        <authorList>
            <person name="Zhou Z."/>
            <person name="Liu Y."/>
            <person name="Xu W."/>
            <person name="Pan J."/>
            <person name="Luo Z.H."/>
            <person name="Li M."/>
        </authorList>
    </citation>
    <scope>NUCLEOTIDE SEQUENCE [LARGE SCALE GENOMIC DNA]</scope>
    <source>
        <strain evidence="1">SpSt-695</strain>
    </source>
</reference>
<dbReference type="Gene3D" id="1.10.10.10">
    <property type="entry name" value="Winged helix-like DNA-binding domain superfamily/Winged helix DNA-binding domain"/>
    <property type="match status" value="1"/>
</dbReference>
<dbReference type="PANTHER" id="PTHR33221:SF2">
    <property type="entry name" value="TRANSCRIPTIONAL REGULATOR"/>
    <property type="match status" value="1"/>
</dbReference>
<dbReference type="AlphaFoldDB" id="A0A7V3ZSL0"/>
<proteinExistence type="predicted"/>
<dbReference type="PROSITE" id="PS01332">
    <property type="entry name" value="HTH_RRF2_1"/>
    <property type="match status" value="1"/>
</dbReference>
<protein>
    <submittedName>
        <fullName evidence="1">Rrf2 family transcriptional regulator</fullName>
    </submittedName>
</protein>
<dbReference type="InterPro" id="IPR030489">
    <property type="entry name" value="TR_Rrf2-type_CS"/>
</dbReference>